<proteinExistence type="predicted"/>
<dbReference type="Proteomes" id="UP000093080">
    <property type="component" value="Unassembled WGS sequence"/>
</dbReference>
<name>A0A1B9F6U7_9BACT</name>
<evidence type="ECO:0000313" key="1">
    <source>
        <dbReference type="EMBL" id="OCC15642.1"/>
    </source>
</evidence>
<keyword evidence="2" id="KW-1185">Reference proteome</keyword>
<dbReference type="EMBL" id="MAGO01000004">
    <property type="protein sequence ID" value="OCC15642.1"/>
    <property type="molecule type" value="Genomic_DNA"/>
</dbReference>
<sequence length="37" mass="4191">MRGPIHQKETNSGNQSDKYDVDDIFHDCLIGGDKIKD</sequence>
<protein>
    <submittedName>
        <fullName evidence="1">Uncharacterized protein</fullName>
    </submittedName>
</protein>
<accession>A0A1B9F6U7</accession>
<organism evidence="1 2">
    <name type="scientific">Dissulfuribacter thermophilus</name>
    <dbReference type="NCBI Taxonomy" id="1156395"/>
    <lineage>
        <taxon>Bacteria</taxon>
        <taxon>Pseudomonadati</taxon>
        <taxon>Thermodesulfobacteriota</taxon>
        <taxon>Dissulfuribacteria</taxon>
        <taxon>Dissulfuribacterales</taxon>
        <taxon>Dissulfuribacteraceae</taxon>
        <taxon>Dissulfuribacter</taxon>
    </lineage>
</organism>
<comment type="caution">
    <text evidence="1">The sequence shown here is derived from an EMBL/GenBank/DDBJ whole genome shotgun (WGS) entry which is preliminary data.</text>
</comment>
<gene>
    <name evidence="1" type="ORF">DBT_0993</name>
</gene>
<reference evidence="1 2" key="1">
    <citation type="submission" date="2016-06" db="EMBL/GenBank/DDBJ databases">
        <title>Respiratory ammonification of nitrate coupled to the oxidation of elemental sulfur in deep-sea autotrophic thermophilic bacteria.</title>
        <authorList>
            <person name="Slobodkina G.B."/>
            <person name="Mardanov A.V."/>
            <person name="Ravin N.V."/>
            <person name="Frolova A.A."/>
            <person name="Viryasiv M.B."/>
            <person name="Chernyh N.A."/>
            <person name="Bonch-Osmolovskaya E.A."/>
            <person name="Slobodkin A.I."/>
        </authorList>
    </citation>
    <scope>NUCLEOTIDE SEQUENCE [LARGE SCALE GENOMIC DNA]</scope>
    <source>
        <strain evidence="1 2">S69</strain>
    </source>
</reference>
<evidence type="ECO:0000313" key="2">
    <source>
        <dbReference type="Proteomes" id="UP000093080"/>
    </source>
</evidence>
<dbReference type="AlphaFoldDB" id="A0A1B9F6U7"/>